<dbReference type="EMBL" id="JBBPCC010000011">
    <property type="protein sequence ID" value="MEK8129683.1"/>
    <property type="molecule type" value="Genomic_DNA"/>
</dbReference>
<dbReference type="InterPro" id="IPR011437">
    <property type="entry name" value="DUF1540"/>
</dbReference>
<protein>
    <submittedName>
        <fullName evidence="2">DUF1540 domain-containing protein</fullName>
    </submittedName>
</protein>
<feature type="domain" description="DUF1540" evidence="1">
    <location>
        <begin position="4"/>
        <end position="63"/>
    </location>
</feature>
<name>A0ABU9DLE8_9BACL</name>
<dbReference type="RefSeq" id="WP_341416995.1">
    <property type="nucleotide sequence ID" value="NZ_JBBPCC010000011.1"/>
</dbReference>
<gene>
    <name evidence="2" type="ORF">WMW72_17395</name>
</gene>
<evidence type="ECO:0000313" key="2">
    <source>
        <dbReference type="EMBL" id="MEK8129683.1"/>
    </source>
</evidence>
<proteinExistence type="predicted"/>
<evidence type="ECO:0000259" key="1">
    <source>
        <dbReference type="Pfam" id="PF07561"/>
    </source>
</evidence>
<organism evidence="2 3">
    <name type="scientific">Paenibacillus filicis</name>
    <dbReference type="NCBI Taxonomy" id="669464"/>
    <lineage>
        <taxon>Bacteria</taxon>
        <taxon>Bacillati</taxon>
        <taxon>Bacillota</taxon>
        <taxon>Bacilli</taxon>
        <taxon>Bacillales</taxon>
        <taxon>Paenibacillaceae</taxon>
        <taxon>Paenibacillus</taxon>
    </lineage>
</organism>
<evidence type="ECO:0000313" key="3">
    <source>
        <dbReference type="Proteomes" id="UP001469365"/>
    </source>
</evidence>
<comment type="caution">
    <text evidence="2">The sequence shown here is derived from an EMBL/GenBank/DDBJ whole genome shotgun (WGS) entry which is preliminary data.</text>
</comment>
<dbReference type="Proteomes" id="UP001469365">
    <property type="component" value="Unassembled WGS sequence"/>
</dbReference>
<reference evidence="2 3" key="1">
    <citation type="submission" date="2024-04" db="EMBL/GenBank/DDBJ databases">
        <title>draft genome sequnece of Paenibacillus filicis.</title>
        <authorList>
            <person name="Kim D.-U."/>
        </authorList>
    </citation>
    <scope>NUCLEOTIDE SEQUENCE [LARGE SCALE GENOMIC DNA]</scope>
    <source>
        <strain evidence="2 3">KACC14197</strain>
    </source>
</reference>
<keyword evidence="3" id="KW-1185">Reference proteome</keyword>
<dbReference type="Pfam" id="PF07561">
    <property type="entry name" value="DUF1540"/>
    <property type="match status" value="1"/>
</dbReference>
<accession>A0ABU9DLE8</accession>
<sequence length="70" mass="7739">MPDVKCSVANCAFWAQGNNCNANAIMIDVDQHAKVAFDSEFASEFTEHQDKAASIQNTCCHTFEPKKKSN</sequence>